<feature type="compositionally biased region" description="Polar residues" evidence="1">
    <location>
        <begin position="615"/>
        <end position="626"/>
    </location>
</feature>
<feature type="compositionally biased region" description="Basic and acidic residues" evidence="1">
    <location>
        <begin position="302"/>
        <end position="333"/>
    </location>
</feature>
<feature type="compositionally biased region" description="Polar residues" evidence="1">
    <location>
        <begin position="49"/>
        <end position="59"/>
    </location>
</feature>
<reference evidence="2" key="2">
    <citation type="submission" date="2023-06" db="EMBL/GenBank/DDBJ databases">
        <authorList>
            <consortium name="Lawrence Berkeley National Laboratory"/>
            <person name="Haridas S."/>
            <person name="Hensen N."/>
            <person name="Bonometti L."/>
            <person name="Westerberg I."/>
            <person name="Brannstrom I.O."/>
            <person name="Guillou S."/>
            <person name="Cros-Aarteil S."/>
            <person name="Calhoun S."/>
            <person name="Kuo A."/>
            <person name="Mondo S."/>
            <person name="Pangilinan J."/>
            <person name="Riley R."/>
            <person name="LaButti K."/>
            <person name="Andreopoulos B."/>
            <person name="Lipzen A."/>
            <person name="Chen C."/>
            <person name="Yanf M."/>
            <person name="Daum C."/>
            <person name="Ng V."/>
            <person name="Clum A."/>
            <person name="Steindorff A."/>
            <person name="Ohm R."/>
            <person name="Martin F."/>
            <person name="Silar P."/>
            <person name="Natvig D."/>
            <person name="Lalanne C."/>
            <person name="Gautier V."/>
            <person name="Ament-velasquez S.L."/>
            <person name="Kruys A."/>
            <person name="Hutchinson M.I."/>
            <person name="Powell A.J."/>
            <person name="Barry K."/>
            <person name="Miller A.N."/>
            <person name="Grigoriev I.V."/>
            <person name="Debuchy R."/>
            <person name="Gladieux P."/>
            <person name="Thoren M.H."/>
            <person name="Johannesson H."/>
        </authorList>
    </citation>
    <scope>NUCLEOTIDE SEQUENCE</scope>
    <source>
        <strain evidence="2">CBS 232.78</strain>
    </source>
</reference>
<feature type="region of interest" description="Disordered" evidence="1">
    <location>
        <begin position="95"/>
        <end position="182"/>
    </location>
</feature>
<feature type="compositionally biased region" description="Low complexity" evidence="1">
    <location>
        <begin position="880"/>
        <end position="893"/>
    </location>
</feature>
<reference evidence="2" key="1">
    <citation type="journal article" date="2023" name="Mol. Phylogenet. Evol.">
        <title>Genome-scale phylogeny and comparative genomics of the fungal order Sordariales.</title>
        <authorList>
            <person name="Hensen N."/>
            <person name="Bonometti L."/>
            <person name="Westerberg I."/>
            <person name="Brannstrom I.O."/>
            <person name="Guillou S."/>
            <person name="Cros-Aarteil S."/>
            <person name="Calhoun S."/>
            <person name="Haridas S."/>
            <person name="Kuo A."/>
            <person name="Mondo S."/>
            <person name="Pangilinan J."/>
            <person name="Riley R."/>
            <person name="LaButti K."/>
            <person name="Andreopoulos B."/>
            <person name="Lipzen A."/>
            <person name="Chen C."/>
            <person name="Yan M."/>
            <person name="Daum C."/>
            <person name="Ng V."/>
            <person name="Clum A."/>
            <person name="Steindorff A."/>
            <person name="Ohm R.A."/>
            <person name="Martin F."/>
            <person name="Silar P."/>
            <person name="Natvig D.O."/>
            <person name="Lalanne C."/>
            <person name="Gautier V."/>
            <person name="Ament-Velasquez S.L."/>
            <person name="Kruys A."/>
            <person name="Hutchinson M.I."/>
            <person name="Powell A.J."/>
            <person name="Barry K."/>
            <person name="Miller A.N."/>
            <person name="Grigoriev I.V."/>
            <person name="Debuchy R."/>
            <person name="Gladieux P."/>
            <person name="Hiltunen Thoren M."/>
            <person name="Johannesson H."/>
        </authorList>
    </citation>
    <scope>NUCLEOTIDE SEQUENCE</scope>
    <source>
        <strain evidence="2">CBS 232.78</strain>
    </source>
</reference>
<feature type="compositionally biased region" description="Low complexity" evidence="1">
    <location>
        <begin position="235"/>
        <end position="246"/>
    </location>
</feature>
<feature type="compositionally biased region" description="Basic and acidic residues" evidence="1">
    <location>
        <begin position="801"/>
        <end position="814"/>
    </location>
</feature>
<organism evidence="2 3">
    <name type="scientific">Podospora didyma</name>
    <dbReference type="NCBI Taxonomy" id="330526"/>
    <lineage>
        <taxon>Eukaryota</taxon>
        <taxon>Fungi</taxon>
        <taxon>Dikarya</taxon>
        <taxon>Ascomycota</taxon>
        <taxon>Pezizomycotina</taxon>
        <taxon>Sordariomycetes</taxon>
        <taxon>Sordariomycetidae</taxon>
        <taxon>Sordariales</taxon>
        <taxon>Podosporaceae</taxon>
        <taxon>Podospora</taxon>
    </lineage>
</organism>
<evidence type="ECO:0000256" key="1">
    <source>
        <dbReference type="SAM" id="MobiDB-lite"/>
    </source>
</evidence>
<feature type="region of interest" description="Disordered" evidence="1">
    <location>
        <begin position="33"/>
        <end position="75"/>
    </location>
</feature>
<feature type="compositionally biased region" description="Acidic residues" evidence="1">
    <location>
        <begin position="698"/>
        <end position="710"/>
    </location>
</feature>
<feature type="compositionally biased region" description="Acidic residues" evidence="1">
    <location>
        <begin position="730"/>
        <end position="741"/>
    </location>
</feature>
<feature type="compositionally biased region" description="Basic and acidic residues" evidence="1">
    <location>
        <begin position="931"/>
        <end position="940"/>
    </location>
</feature>
<feature type="region of interest" description="Disordered" evidence="1">
    <location>
        <begin position="557"/>
        <end position="940"/>
    </location>
</feature>
<feature type="compositionally biased region" description="Polar residues" evidence="1">
    <location>
        <begin position="633"/>
        <end position="643"/>
    </location>
</feature>
<feature type="compositionally biased region" description="Basic and acidic residues" evidence="1">
    <location>
        <begin position="363"/>
        <end position="375"/>
    </location>
</feature>
<feature type="compositionally biased region" description="Basic and acidic residues" evidence="1">
    <location>
        <begin position="33"/>
        <end position="44"/>
    </location>
</feature>
<protein>
    <submittedName>
        <fullName evidence="2">Uncharacterized protein</fullName>
    </submittedName>
</protein>
<feature type="compositionally biased region" description="Low complexity" evidence="1">
    <location>
        <begin position="202"/>
        <end position="222"/>
    </location>
</feature>
<proteinExistence type="predicted"/>
<feature type="compositionally biased region" description="Basic and acidic residues" evidence="1">
    <location>
        <begin position="264"/>
        <end position="278"/>
    </location>
</feature>
<feature type="compositionally biased region" description="Low complexity" evidence="1">
    <location>
        <begin position="138"/>
        <end position="150"/>
    </location>
</feature>
<evidence type="ECO:0000313" key="3">
    <source>
        <dbReference type="Proteomes" id="UP001285441"/>
    </source>
</evidence>
<keyword evidence="3" id="KW-1185">Reference proteome</keyword>
<feature type="compositionally biased region" description="Basic and acidic residues" evidence="1">
    <location>
        <begin position="681"/>
        <end position="693"/>
    </location>
</feature>
<feature type="region of interest" description="Disordered" evidence="1">
    <location>
        <begin position="194"/>
        <end position="400"/>
    </location>
</feature>
<feature type="compositionally biased region" description="Polar residues" evidence="1">
    <location>
        <begin position="334"/>
        <end position="361"/>
    </location>
</feature>
<feature type="compositionally biased region" description="Low complexity" evidence="1">
    <location>
        <begin position="288"/>
        <end position="298"/>
    </location>
</feature>
<feature type="compositionally biased region" description="Low complexity" evidence="1">
    <location>
        <begin position="824"/>
        <end position="834"/>
    </location>
</feature>
<evidence type="ECO:0000313" key="2">
    <source>
        <dbReference type="EMBL" id="KAK3392717.1"/>
    </source>
</evidence>
<feature type="region of interest" description="Disordered" evidence="1">
    <location>
        <begin position="456"/>
        <end position="492"/>
    </location>
</feature>
<dbReference type="AlphaFoldDB" id="A0AAE0P3V4"/>
<dbReference type="Proteomes" id="UP001285441">
    <property type="component" value="Unassembled WGS sequence"/>
</dbReference>
<sequence length="940" mass="100241">MEQQERSPSALSNAVQTTKLNSRLSILVCAKTRSEKMDGNHDADASTDPGATSSSSTPEVDSGREESPPVGLPATPKWFFPMILDWDILVPSEARQSVDARPAAPVITLSRSSEPPVNSGGDGDCQSHDERMSGALGDDAAQSVDAQSAATGGTVYRGSETSVNPDGDGERRLYETSGALGNKEVESVSSELAAAVGTVDAGSGPSVNSGGDGDGSSPEASENIGDNAAQSVGSRRATVVGRVGNVGANGGSEAPAGSGGDGLARSHEVSEDASESRKTPSPLPMDNGATTPTTGAEAELSEIEKAEIAHRRLVDEARKGKRIERFQEPDNHPEGQQTPGPIESSAETLQEGNTAHSTTGSEARGRLDDALRRAFLESPVGAQSEPAESANRSEDYYLEDGSAEDEVLVVDQEGSNLGSSLTEQEKRFNEVRAEIQRKALEMVADPEACKKWVELAKEHQSTQSPAEPTVADLSGQRAAAQSTAPKADAGSFKSMAVEGRSETGSVFEVQSIPDAAPTADNAAKIRARRMVQFLVPRAFLRELLDRDLENNIKATLKAYNEDKNDETISAEDTVAEETLQREPAQPLSPAAGSALRGVSVDEQAEQNAASSSASGVTPGQSQQVQAESDESTAVDTPAEQEQGSSSSSAPKANPGQATVCETRTLWPNRPTMSPPSRQRVKTVDEPGVEHEEPAAAPEDLDVAPEDPEEPAVERPAKRRRKTQGQNSDTPAEEPIESSEEPGIERKESAEEVEEPTVAPEYLFVALKEYTEERPAKRRRVIRAQSSNSRLVPRSNPRRQCRVQEGESSKYRFDLEEPTEEPAAEPEALLGSPEEPSAEKPAKRCRVRAQTSNSPVAPRSNPRWQCRDQAAEGSTLTPSKEPTAMPAEEPALTPEEPPEEKTVKRSRHVTQPETPGIPAEPHSNPRRRGHGCGKEVKSSEY</sequence>
<accession>A0AAE0P3V4</accession>
<dbReference type="EMBL" id="JAULSW010000001">
    <property type="protein sequence ID" value="KAK3392717.1"/>
    <property type="molecule type" value="Genomic_DNA"/>
</dbReference>
<name>A0AAE0P3V4_9PEZI</name>
<gene>
    <name evidence="2" type="ORF">B0H63DRAFT_443025</name>
</gene>
<comment type="caution">
    <text evidence="2">The sequence shown here is derived from an EMBL/GenBank/DDBJ whole genome shotgun (WGS) entry which is preliminary data.</text>
</comment>